<evidence type="ECO:0000313" key="3">
    <source>
        <dbReference type="Proteomes" id="UP000664940"/>
    </source>
</evidence>
<dbReference type="AlphaFoldDB" id="A0A834BNC4"/>
<accession>A0A834BNC4</accession>
<protein>
    <submittedName>
        <fullName evidence="2">Uncharacterized protein</fullName>
    </submittedName>
</protein>
<evidence type="ECO:0000256" key="1">
    <source>
        <dbReference type="SAM" id="MobiDB-lite"/>
    </source>
</evidence>
<organism evidence="2 3">
    <name type="scientific">Phyllostomus discolor</name>
    <name type="common">pale spear-nosed bat</name>
    <dbReference type="NCBI Taxonomy" id="89673"/>
    <lineage>
        <taxon>Eukaryota</taxon>
        <taxon>Metazoa</taxon>
        <taxon>Chordata</taxon>
        <taxon>Craniata</taxon>
        <taxon>Vertebrata</taxon>
        <taxon>Euteleostomi</taxon>
        <taxon>Mammalia</taxon>
        <taxon>Eutheria</taxon>
        <taxon>Laurasiatheria</taxon>
        <taxon>Chiroptera</taxon>
        <taxon>Yangochiroptera</taxon>
        <taxon>Phyllostomidae</taxon>
        <taxon>Phyllostominae</taxon>
        <taxon>Phyllostomus</taxon>
    </lineage>
</organism>
<dbReference type="EMBL" id="JABVXQ010000001">
    <property type="protein sequence ID" value="KAF6130891.1"/>
    <property type="molecule type" value="Genomic_DNA"/>
</dbReference>
<feature type="region of interest" description="Disordered" evidence="1">
    <location>
        <begin position="1"/>
        <end position="29"/>
    </location>
</feature>
<reference evidence="2 3" key="1">
    <citation type="journal article" date="2020" name="Nature">
        <title>Six reference-quality genomes reveal evolution of bat adaptations.</title>
        <authorList>
            <person name="Jebb D."/>
            <person name="Huang Z."/>
            <person name="Pippel M."/>
            <person name="Hughes G.M."/>
            <person name="Lavrichenko K."/>
            <person name="Devanna P."/>
            <person name="Winkler S."/>
            <person name="Jermiin L.S."/>
            <person name="Skirmuntt E.C."/>
            <person name="Katzourakis A."/>
            <person name="Burkitt-Gray L."/>
            <person name="Ray D.A."/>
            <person name="Sullivan K.A.M."/>
            <person name="Roscito J.G."/>
            <person name="Kirilenko B.M."/>
            <person name="Davalos L.M."/>
            <person name="Corthals A.P."/>
            <person name="Power M.L."/>
            <person name="Jones G."/>
            <person name="Ransome R.D."/>
            <person name="Dechmann D.K.N."/>
            <person name="Locatelli A.G."/>
            <person name="Puechmaille S.J."/>
            <person name="Fedrigo O."/>
            <person name="Jarvis E.D."/>
            <person name="Hiller M."/>
            <person name="Vernes S.C."/>
            <person name="Myers E.W."/>
            <person name="Teeling E.C."/>
        </authorList>
    </citation>
    <scope>NUCLEOTIDE SEQUENCE [LARGE SCALE GENOMIC DNA]</scope>
    <source>
        <strain evidence="2">Bat1K_MPI-CBG_1</strain>
    </source>
</reference>
<comment type="caution">
    <text evidence="2">The sequence shown here is derived from an EMBL/GenBank/DDBJ whole genome shotgun (WGS) entry which is preliminary data.</text>
</comment>
<gene>
    <name evidence="2" type="ORF">HJG60_007848</name>
</gene>
<name>A0A834BNC4_9CHIR</name>
<dbReference type="Proteomes" id="UP000664940">
    <property type="component" value="Unassembled WGS sequence"/>
</dbReference>
<evidence type="ECO:0000313" key="2">
    <source>
        <dbReference type="EMBL" id="KAF6130891.1"/>
    </source>
</evidence>
<proteinExistence type="predicted"/>
<sequence>MRGSFLPDKSSDIGQCSFDEPIPHRGGRQVPYPSLHQGGPHCWPHPDDSLRLCPTKLTDPPRLFPLSFLYHWPALAHASDFPKISQTSSIWPQPALYFLLSGLMPALAASGCGSQLGFFWAPPRPAQVAAICRLFCSSSWLVQAEHRWQLTLACTSWEAPELVYPVECFISCEAPPATSSMAYSRGRLSRHQSLAEVRPTSWAPAQLILHSDHI</sequence>